<name>A0A134AQN0_9FUSO</name>
<sequence>MIFKGGNFMKKFLEKIGKDELLEYWRLSKGRFDAGNFVGINGEFAIFTSISPYGKNGGFRFIKIDDLKKFGKNTEYLELMKEKIEERKSSDRKIIELEKNKFFKELFKYFKKNKIKLRLFYEDDYQREGYLVKESKEILHFQWCDEGDRESEEFIRKSEMKSIEIGKNVVKDIIVKDDKIQKNKIVIARNDIQGSVIFQDENYTLIYENDLFWADCKFIIIKTSDIWEITEKVYRIETENVSLEEILPDISNMEIKEILKKCFENKILVHFEYEKSYFEKFGIIERFDNEKIILKEIDKMTGIFVSKSEILIKDITFLFVRNCRVLRIVG</sequence>
<protein>
    <submittedName>
        <fullName evidence="1">Uncharacterized protein</fullName>
    </submittedName>
</protein>
<evidence type="ECO:0000313" key="2">
    <source>
        <dbReference type="Proteomes" id="UP000070483"/>
    </source>
</evidence>
<organism evidence="1 2">
    <name type="scientific">Leptotrichia wadei</name>
    <dbReference type="NCBI Taxonomy" id="157687"/>
    <lineage>
        <taxon>Bacteria</taxon>
        <taxon>Fusobacteriati</taxon>
        <taxon>Fusobacteriota</taxon>
        <taxon>Fusobacteriia</taxon>
        <taxon>Fusobacteriales</taxon>
        <taxon>Leptotrichiaceae</taxon>
        <taxon>Leptotrichia</taxon>
    </lineage>
</organism>
<reference evidence="2" key="1">
    <citation type="submission" date="2016-01" db="EMBL/GenBank/DDBJ databases">
        <authorList>
            <person name="Mitreva M."/>
            <person name="Pepin K.H."/>
            <person name="Mihindukulasuriya K.A."/>
            <person name="Fulton R."/>
            <person name="Fronick C."/>
            <person name="O'Laughlin M."/>
            <person name="Miner T."/>
            <person name="Herter B."/>
            <person name="Rosa B.A."/>
            <person name="Cordes M."/>
            <person name="Tomlinson C."/>
            <person name="Wollam A."/>
            <person name="Palsikar V.B."/>
            <person name="Mardis E.R."/>
            <person name="Wilson R.K."/>
        </authorList>
    </citation>
    <scope>NUCLEOTIDE SEQUENCE [LARGE SCALE GENOMIC DNA]</scope>
    <source>
        <strain evidence="2">KA00185</strain>
    </source>
</reference>
<gene>
    <name evidence="1" type="ORF">HMPREF3180_00159</name>
</gene>
<dbReference type="STRING" id="157687.HMPREF3180_00159"/>
<dbReference type="Proteomes" id="UP000070483">
    <property type="component" value="Unassembled WGS sequence"/>
</dbReference>
<accession>A0A134AQN0</accession>
<proteinExistence type="predicted"/>
<dbReference type="EMBL" id="LSDD01000008">
    <property type="protein sequence ID" value="KXB70008.1"/>
    <property type="molecule type" value="Genomic_DNA"/>
</dbReference>
<comment type="caution">
    <text evidence="1">The sequence shown here is derived from an EMBL/GenBank/DDBJ whole genome shotgun (WGS) entry which is preliminary data.</text>
</comment>
<dbReference type="PATRIC" id="fig|157687.3.peg.162"/>
<keyword evidence="2" id="KW-1185">Reference proteome</keyword>
<dbReference type="AlphaFoldDB" id="A0A134AQN0"/>
<evidence type="ECO:0000313" key="1">
    <source>
        <dbReference type="EMBL" id="KXB70008.1"/>
    </source>
</evidence>